<dbReference type="GO" id="GO:0009767">
    <property type="term" value="P:photosynthetic electron transport chain"/>
    <property type="evidence" value="ECO:0007669"/>
    <property type="project" value="InterPro"/>
</dbReference>
<dbReference type="PANTHER" id="PTHR35494:SF1">
    <property type="entry name" value="NAD(P)H-QUINONE OXIDOREDUCTASE SUBUNIT S, CHLOROPLASTIC"/>
    <property type="match status" value="1"/>
</dbReference>
<dbReference type="EMBL" id="CAADRP010002052">
    <property type="protein sequence ID" value="VFU60209.1"/>
    <property type="molecule type" value="Genomic_DNA"/>
</dbReference>
<dbReference type="PANTHER" id="PTHR35494">
    <property type="entry name" value="NAD(P)H-QUINONE OXIDOREDUCTASE SUBUNIT S, CHLOROPLASTIC"/>
    <property type="match status" value="1"/>
</dbReference>
<dbReference type="InterPro" id="IPR021659">
    <property type="entry name" value="NdhS"/>
</dbReference>
<protein>
    <submittedName>
        <fullName evidence="2">Uncharacterized protein</fullName>
    </submittedName>
</protein>
<evidence type="ECO:0000313" key="2">
    <source>
        <dbReference type="EMBL" id="VFU60209.1"/>
    </source>
</evidence>
<accession>A0A6N2N368</accession>
<gene>
    <name evidence="2" type="ORF">SVIM_LOCUS446145</name>
</gene>
<name>A0A6N2N368_SALVM</name>
<proteinExistence type="predicted"/>
<reference evidence="2" key="1">
    <citation type="submission" date="2019-03" db="EMBL/GenBank/DDBJ databases">
        <authorList>
            <person name="Mank J."/>
            <person name="Almeida P."/>
        </authorList>
    </citation>
    <scope>NUCLEOTIDE SEQUENCE</scope>
    <source>
        <strain evidence="2">78183</strain>
    </source>
</reference>
<keyword evidence="1" id="KW-0732">Signal</keyword>
<evidence type="ECO:0000256" key="1">
    <source>
        <dbReference type="SAM" id="SignalP"/>
    </source>
</evidence>
<feature type="signal peptide" evidence="1">
    <location>
        <begin position="1"/>
        <end position="27"/>
    </location>
</feature>
<feature type="chain" id="PRO_5026738122" evidence="1">
    <location>
        <begin position="28"/>
        <end position="211"/>
    </location>
</feature>
<dbReference type="AlphaFoldDB" id="A0A6N2N368"/>
<sequence length="211" mass="23157">MLARVPLQIFMETMLFWSSLISLLSQALKTGLESSFLNHISSDLRSIGYLSVSTLRIISSRFVCTVVAEEAPSAAGEEENSGNLEISSVPEDGFEKELMGLTGGFPGGEKGLEKFIEENPPPKKQSVAKLTITNKPKPPELPLLLPGMTDEVGGGVKKKIKDLGKPKFLLPLPPVDQNDLRRGGYSTPAQECHSFSWDISRKLVIFKSWRV</sequence>
<organism evidence="2">
    <name type="scientific">Salix viminalis</name>
    <name type="common">Common osier</name>
    <name type="synonym">Basket willow</name>
    <dbReference type="NCBI Taxonomy" id="40686"/>
    <lineage>
        <taxon>Eukaryota</taxon>
        <taxon>Viridiplantae</taxon>
        <taxon>Streptophyta</taxon>
        <taxon>Embryophyta</taxon>
        <taxon>Tracheophyta</taxon>
        <taxon>Spermatophyta</taxon>
        <taxon>Magnoliopsida</taxon>
        <taxon>eudicotyledons</taxon>
        <taxon>Gunneridae</taxon>
        <taxon>Pentapetalae</taxon>
        <taxon>rosids</taxon>
        <taxon>fabids</taxon>
        <taxon>Malpighiales</taxon>
        <taxon>Salicaceae</taxon>
        <taxon>Saliceae</taxon>
        <taxon>Salix</taxon>
    </lineage>
</organism>